<organism evidence="1 2">
    <name type="scientific">Quercus lobata</name>
    <name type="common">Valley oak</name>
    <dbReference type="NCBI Taxonomy" id="97700"/>
    <lineage>
        <taxon>Eukaryota</taxon>
        <taxon>Viridiplantae</taxon>
        <taxon>Streptophyta</taxon>
        <taxon>Embryophyta</taxon>
        <taxon>Tracheophyta</taxon>
        <taxon>Spermatophyta</taxon>
        <taxon>Magnoliopsida</taxon>
        <taxon>eudicotyledons</taxon>
        <taxon>Gunneridae</taxon>
        <taxon>Pentapetalae</taxon>
        <taxon>rosids</taxon>
        <taxon>fabids</taxon>
        <taxon>Fagales</taxon>
        <taxon>Fagaceae</taxon>
        <taxon>Quercus</taxon>
    </lineage>
</organism>
<dbReference type="EMBL" id="LRBV02000011">
    <property type="status" value="NOT_ANNOTATED_CDS"/>
    <property type="molecule type" value="Genomic_DNA"/>
</dbReference>
<accession>A0A7N2MZP2</accession>
<dbReference type="Gramene" id="QL11p051325:mrna">
    <property type="protein sequence ID" value="QL11p051325:mrna"/>
    <property type="gene ID" value="QL11p051325"/>
</dbReference>
<dbReference type="EnsemblPlants" id="QL11p051325:mrna">
    <property type="protein sequence ID" value="QL11p051325:mrna"/>
    <property type="gene ID" value="QL11p051325"/>
</dbReference>
<dbReference type="AlphaFoldDB" id="A0A7N2MZP2"/>
<reference evidence="1 2" key="1">
    <citation type="journal article" date="2016" name="G3 (Bethesda)">
        <title>First Draft Assembly and Annotation of the Genome of a California Endemic Oak Quercus lobata Nee (Fagaceae).</title>
        <authorList>
            <person name="Sork V.L."/>
            <person name="Fitz-Gibbon S.T."/>
            <person name="Puiu D."/>
            <person name="Crepeau M."/>
            <person name="Gugger P.F."/>
            <person name="Sherman R."/>
            <person name="Stevens K."/>
            <person name="Langley C.H."/>
            <person name="Pellegrini M."/>
            <person name="Salzberg S.L."/>
        </authorList>
    </citation>
    <scope>NUCLEOTIDE SEQUENCE [LARGE SCALE GENOMIC DNA]</scope>
    <source>
        <strain evidence="1 2">cv. SW786</strain>
    </source>
</reference>
<dbReference type="SUPFAM" id="SSF53613">
    <property type="entry name" value="Ribokinase-like"/>
    <property type="match status" value="1"/>
</dbReference>
<reference evidence="1" key="2">
    <citation type="submission" date="2021-01" db="UniProtKB">
        <authorList>
            <consortium name="EnsemblPlants"/>
        </authorList>
    </citation>
    <scope>IDENTIFICATION</scope>
</reference>
<dbReference type="InterPro" id="IPR029056">
    <property type="entry name" value="Ribokinase-like"/>
</dbReference>
<dbReference type="InParanoid" id="A0A7N2MZP2"/>
<sequence>MLLGDGLAGLGVDNCGGATTGKAAAARDMTVVDVIMGSAAGGCWVLGRWVLILWVSAAGASVVTVRLTGAGDCLVGGKLASICARLNFMQSVAFGIAAARAAVEAQILVDELGIKPFTNWTKSAQNSWEGLSPAFFYLLV</sequence>
<dbReference type="Gene3D" id="3.40.1190.20">
    <property type="match status" value="1"/>
</dbReference>
<protein>
    <submittedName>
        <fullName evidence="1">Uncharacterized protein</fullName>
    </submittedName>
</protein>
<proteinExistence type="predicted"/>
<evidence type="ECO:0000313" key="1">
    <source>
        <dbReference type="EnsemblPlants" id="QL11p051325:mrna"/>
    </source>
</evidence>
<keyword evidence="2" id="KW-1185">Reference proteome</keyword>
<dbReference type="Proteomes" id="UP000594261">
    <property type="component" value="Chromosome 11"/>
</dbReference>
<evidence type="ECO:0000313" key="2">
    <source>
        <dbReference type="Proteomes" id="UP000594261"/>
    </source>
</evidence>
<name>A0A7N2MZP2_QUELO</name>